<evidence type="ECO:0000313" key="2">
    <source>
        <dbReference type="EMBL" id="XCN28027.1"/>
    </source>
</evidence>
<organism evidence="2">
    <name type="scientific">Serratia phage Kevin</name>
    <dbReference type="NCBI Taxonomy" id="3161161"/>
    <lineage>
        <taxon>Viruses</taxon>
        <taxon>Duplodnaviria</taxon>
        <taxon>Heunggongvirae</taxon>
        <taxon>Uroviricota</taxon>
        <taxon>Caudoviricetes</taxon>
        <taxon>Pantevenvirales</taxon>
        <taxon>Ackermannviridae</taxon>
        <taxon>Miltonvirus</taxon>
    </lineage>
</organism>
<keyword evidence="1" id="KW-0812">Transmembrane</keyword>
<feature type="transmembrane region" description="Helical" evidence="1">
    <location>
        <begin position="62"/>
        <end position="83"/>
    </location>
</feature>
<keyword evidence="1" id="KW-0472">Membrane</keyword>
<protein>
    <submittedName>
        <fullName evidence="2">Uncharacterized protein</fullName>
    </submittedName>
</protein>
<sequence>MIDAGQVIFIIMATVVLPYAMCRAHGVPFTKILPLVVGMVVMAMVIVFTVKGGSMIEFCLMMTYVIPWLAAAMLVVCVFMAIYSHSRRKRKLKQGLEYLQLEEMKENTAAIIAANQHFLDTGEDLTKEDIQLRSCSTFSEYLCYISEVNRKL</sequence>
<keyword evidence="1" id="KW-1133">Transmembrane helix</keyword>
<accession>A0AAU8KZ06</accession>
<reference evidence="2" key="1">
    <citation type="submission" date="2024-06" db="EMBL/GenBank/DDBJ databases">
        <authorList>
            <person name="Melgar S."/>
            <person name="Ryabinky S."/>
            <person name="Merugu K."/>
            <person name="Desisa B."/>
            <person name="Truong H."/>
            <person name="Jamal R."/>
            <person name="Sandhu A."/>
            <person name="Johnson A."/>
        </authorList>
    </citation>
    <scope>NUCLEOTIDE SEQUENCE</scope>
</reference>
<feature type="transmembrane region" description="Helical" evidence="1">
    <location>
        <begin position="6"/>
        <end position="25"/>
    </location>
</feature>
<dbReference type="EMBL" id="PP869623">
    <property type="protein sequence ID" value="XCN28027.1"/>
    <property type="molecule type" value="Genomic_DNA"/>
</dbReference>
<evidence type="ECO:0000256" key="1">
    <source>
        <dbReference type="SAM" id="Phobius"/>
    </source>
</evidence>
<name>A0AAU8KZ06_9CAUD</name>
<proteinExistence type="predicted"/>
<feature type="transmembrane region" description="Helical" evidence="1">
    <location>
        <begin position="32"/>
        <end position="50"/>
    </location>
</feature>